<evidence type="ECO:0000256" key="1">
    <source>
        <dbReference type="SAM" id="MobiDB-lite"/>
    </source>
</evidence>
<evidence type="ECO:0000313" key="2">
    <source>
        <dbReference type="EMBL" id="QMU96884.1"/>
    </source>
</evidence>
<organism evidence="2 3">
    <name type="scientific">Microbacterium esteraromaticum</name>
    <dbReference type="NCBI Taxonomy" id="57043"/>
    <lineage>
        <taxon>Bacteria</taxon>
        <taxon>Bacillati</taxon>
        <taxon>Actinomycetota</taxon>
        <taxon>Actinomycetes</taxon>
        <taxon>Micrococcales</taxon>
        <taxon>Microbacteriaceae</taxon>
        <taxon>Microbacterium</taxon>
    </lineage>
</organism>
<dbReference type="RefSeq" id="WP_182255800.1">
    <property type="nucleotide sequence ID" value="NZ_CP043732.1"/>
</dbReference>
<reference evidence="2 3" key="1">
    <citation type="journal article" date="2020" name="Front. Microbiol.">
        <title>Design of Bacterial Strain-Specific qPCR Assays Using NGS Data and Publicly Available Resources and Its Application to Track Biocontrol Strains.</title>
        <authorList>
            <person name="Hernandez I."/>
            <person name="Sant C."/>
            <person name="Martinez R."/>
            <person name="Fernandez C."/>
        </authorList>
    </citation>
    <scope>NUCLEOTIDE SEQUENCE [LARGE SCALE GENOMIC DNA]</scope>
    <source>
        <strain evidence="2 3">B24</strain>
    </source>
</reference>
<gene>
    <name evidence="2" type="ORF">FVO59_06350</name>
</gene>
<evidence type="ECO:0000313" key="3">
    <source>
        <dbReference type="Proteomes" id="UP000515708"/>
    </source>
</evidence>
<proteinExistence type="predicted"/>
<dbReference type="EMBL" id="CP043732">
    <property type="protein sequence ID" value="QMU96884.1"/>
    <property type="molecule type" value="Genomic_DNA"/>
</dbReference>
<name>A0A7D8ABN0_9MICO</name>
<protein>
    <submittedName>
        <fullName evidence="2">Uncharacterized protein</fullName>
    </submittedName>
</protein>
<sequence length="71" mass="7587">MSDSTPQNQPAENENEPTGQELLANGLDDGTGDPNDDRAYLMDTAPAQVDDEAVREHAAEEDAADERDAGE</sequence>
<accession>A0A7D8ABN0</accession>
<feature type="compositionally biased region" description="Polar residues" evidence="1">
    <location>
        <begin position="1"/>
        <end position="18"/>
    </location>
</feature>
<dbReference type="AlphaFoldDB" id="A0A7D8ABN0"/>
<feature type="region of interest" description="Disordered" evidence="1">
    <location>
        <begin position="1"/>
        <end position="71"/>
    </location>
</feature>
<dbReference type="Proteomes" id="UP000515708">
    <property type="component" value="Chromosome"/>
</dbReference>
<feature type="compositionally biased region" description="Basic and acidic residues" evidence="1">
    <location>
        <begin position="52"/>
        <end position="71"/>
    </location>
</feature>